<comment type="caution">
    <text evidence="5">The sequence shown here is derived from an EMBL/GenBank/DDBJ whole genome shotgun (WGS) entry which is preliminary data.</text>
</comment>
<evidence type="ECO:0000256" key="3">
    <source>
        <dbReference type="SAM" id="SignalP"/>
    </source>
</evidence>
<feature type="chain" id="PRO_5009520331" description="Cohesin domain-containing protein" evidence="3">
    <location>
        <begin position="29"/>
        <end position="357"/>
    </location>
</feature>
<keyword evidence="2" id="KW-1133">Transmembrane helix</keyword>
<evidence type="ECO:0000256" key="1">
    <source>
        <dbReference type="SAM" id="MobiDB-lite"/>
    </source>
</evidence>
<feature type="compositionally biased region" description="Polar residues" evidence="1">
    <location>
        <begin position="316"/>
        <end position="329"/>
    </location>
</feature>
<feature type="transmembrane region" description="Helical" evidence="2">
    <location>
        <begin position="267"/>
        <end position="284"/>
    </location>
</feature>
<keyword evidence="2" id="KW-0812">Transmembrane</keyword>
<feature type="transmembrane region" description="Helical" evidence="2">
    <location>
        <begin position="211"/>
        <end position="231"/>
    </location>
</feature>
<dbReference type="GO" id="GO:0030246">
    <property type="term" value="F:carbohydrate binding"/>
    <property type="evidence" value="ECO:0007669"/>
    <property type="project" value="InterPro"/>
</dbReference>
<organism evidence="5 6">
    <name type="scientific">Candidatus Doudnabacteria bacterium RIFCSPHIGHO2_01_FULL_49_9</name>
    <dbReference type="NCBI Taxonomy" id="1817827"/>
    <lineage>
        <taxon>Bacteria</taxon>
        <taxon>Candidatus Doudnaibacteriota</taxon>
    </lineage>
</organism>
<dbReference type="InterPro" id="IPR008965">
    <property type="entry name" value="CBM2/CBM3_carb-bd_dom_sf"/>
</dbReference>
<accession>A0A1F5P3H2</accession>
<dbReference type="Proteomes" id="UP000176339">
    <property type="component" value="Unassembled WGS sequence"/>
</dbReference>
<feature type="domain" description="Cohesin" evidence="4">
    <location>
        <begin position="42"/>
        <end position="146"/>
    </location>
</feature>
<evidence type="ECO:0000259" key="4">
    <source>
        <dbReference type="Pfam" id="PF00963"/>
    </source>
</evidence>
<proteinExistence type="predicted"/>
<evidence type="ECO:0000256" key="2">
    <source>
        <dbReference type="SAM" id="Phobius"/>
    </source>
</evidence>
<dbReference type="Gene3D" id="2.60.40.680">
    <property type="match status" value="1"/>
</dbReference>
<reference evidence="5 6" key="1">
    <citation type="journal article" date="2016" name="Nat. Commun.">
        <title>Thousands of microbial genomes shed light on interconnected biogeochemical processes in an aquifer system.</title>
        <authorList>
            <person name="Anantharaman K."/>
            <person name="Brown C.T."/>
            <person name="Hug L.A."/>
            <person name="Sharon I."/>
            <person name="Castelle C.J."/>
            <person name="Probst A.J."/>
            <person name="Thomas B.C."/>
            <person name="Singh A."/>
            <person name="Wilkins M.J."/>
            <person name="Karaoz U."/>
            <person name="Brodie E.L."/>
            <person name="Williams K.H."/>
            <person name="Hubbard S.S."/>
            <person name="Banfield J.F."/>
        </authorList>
    </citation>
    <scope>NUCLEOTIDE SEQUENCE [LARGE SCALE GENOMIC DNA]</scope>
</reference>
<keyword evidence="2" id="KW-0472">Membrane</keyword>
<gene>
    <name evidence="5" type="ORF">A2846_03910</name>
</gene>
<dbReference type="GO" id="GO:0000272">
    <property type="term" value="P:polysaccharide catabolic process"/>
    <property type="evidence" value="ECO:0007669"/>
    <property type="project" value="InterPro"/>
</dbReference>
<feature type="region of interest" description="Disordered" evidence="1">
    <location>
        <begin position="314"/>
        <end position="357"/>
    </location>
</feature>
<keyword evidence="3" id="KW-0732">Signal</keyword>
<sequence>MLKNTLRKTAQFIFAASLFISFVQTAQAASLFIFPASGSFHTTIKATVFVSSPNESVNSFSATITFPKDKLNAVSISKDGSVANFFPKEPAFSNQNGTVTFEGVNLGSGFQGTTGKLIEITFTVKSLGAAALAFSESQILANDGSGTDVTKPGVGASYTLAVAPKPVVNTPVSVPKTETAEDKSDFVQELGPAVPADIKPIPTSSEIFKSFIWNGVLAVFLLAIVFVPGMMAEKFLTLPVTKVFIYGGSFFILGIILGSILSDALSWWKLAFGIPAILGIGYFWSAFRNKPAVSVPALPSSEKAPESILPVVAPTASPSEPVLTQSPESVKNELPVMPDNSSANPIAAPTEPKPPVF</sequence>
<dbReference type="InterPro" id="IPR002102">
    <property type="entry name" value="Cohesin_dom"/>
</dbReference>
<feature type="signal peptide" evidence="3">
    <location>
        <begin position="1"/>
        <end position="28"/>
    </location>
</feature>
<name>A0A1F5P3H2_9BACT</name>
<protein>
    <recommendedName>
        <fullName evidence="4">Cohesin domain-containing protein</fullName>
    </recommendedName>
</protein>
<evidence type="ECO:0000313" key="5">
    <source>
        <dbReference type="EMBL" id="OGE84355.1"/>
    </source>
</evidence>
<dbReference type="CDD" id="cd08547">
    <property type="entry name" value="Type_II_cohesin"/>
    <property type="match status" value="1"/>
</dbReference>
<dbReference type="SUPFAM" id="SSF49384">
    <property type="entry name" value="Carbohydrate-binding domain"/>
    <property type="match status" value="1"/>
</dbReference>
<evidence type="ECO:0000313" key="6">
    <source>
        <dbReference type="Proteomes" id="UP000176339"/>
    </source>
</evidence>
<dbReference type="EMBL" id="MFEN01000016">
    <property type="protein sequence ID" value="OGE84355.1"/>
    <property type="molecule type" value="Genomic_DNA"/>
</dbReference>
<dbReference type="Pfam" id="PF00963">
    <property type="entry name" value="Cohesin"/>
    <property type="match status" value="1"/>
</dbReference>
<feature type="transmembrane region" description="Helical" evidence="2">
    <location>
        <begin position="243"/>
        <end position="261"/>
    </location>
</feature>
<dbReference type="AlphaFoldDB" id="A0A1F5P3H2"/>